<dbReference type="OrthoDB" id="3748887at2"/>
<comment type="caution">
    <text evidence="2">The sequence shown here is derived from an EMBL/GenBank/DDBJ whole genome shotgun (WGS) entry which is preliminary data.</text>
</comment>
<dbReference type="Proteomes" id="UP000277256">
    <property type="component" value="Unassembled WGS sequence"/>
</dbReference>
<organism evidence="2 3">
    <name type="scientific">Glycomyces terrestris</name>
    <dbReference type="NCBI Taxonomy" id="2493553"/>
    <lineage>
        <taxon>Bacteria</taxon>
        <taxon>Bacillati</taxon>
        <taxon>Actinomycetota</taxon>
        <taxon>Actinomycetes</taxon>
        <taxon>Glycomycetales</taxon>
        <taxon>Glycomycetaceae</taxon>
        <taxon>Glycomyces</taxon>
    </lineage>
</organism>
<accession>A0A426V5U3</accession>
<gene>
    <name evidence="2" type="ORF">EIW28_01240</name>
</gene>
<name>A0A426V5U3_9ACTN</name>
<keyword evidence="3" id="KW-1185">Reference proteome</keyword>
<keyword evidence="1" id="KW-0472">Membrane</keyword>
<evidence type="ECO:0008006" key="4">
    <source>
        <dbReference type="Google" id="ProtNLM"/>
    </source>
</evidence>
<evidence type="ECO:0000313" key="2">
    <source>
        <dbReference type="EMBL" id="RRS02205.1"/>
    </source>
</evidence>
<dbReference type="EMBL" id="RSEB01000001">
    <property type="protein sequence ID" value="RRS02205.1"/>
    <property type="molecule type" value="Genomic_DNA"/>
</dbReference>
<evidence type="ECO:0000256" key="1">
    <source>
        <dbReference type="SAM" id="Phobius"/>
    </source>
</evidence>
<dbReference type="AlphaFoldDB" id="A0A426V5U3"/>
<sequence length="83" mass="9123">MSGGDWWWAGFMMIFWLAVLVLLIWAVVRLGRAIGTDRGAADPATAQASAGEMLDRRYASGEIDTATYTEMRARLEGREPDGS</sequence>
<reference evidence="2 3" key="1">
    <citation type="submission" date="2018-12" db="EMBL/GenBank/DDBJ databases">
        <title>Glycomyces sp. YIM 121974 draft genome.</title>
        <authorList>
            <person name="Li Q."/>
        </authorList>
    </citation>
    <scope>NUCLEOTIDE SEQUENCE [LARGE SCALE GENOMIC DNA]</scope>
    <source>
        <strain evidence="2 3">YIM 121974</strain>
    </source>
</reference>
<protein>
    <recommendedName>
        <fullName evidence="4">SHOCT domain-containing protein</fullName>
    </recommendedName>
</protein>
<evidence type="ECO:0000313" key="3">
    <source>
        <dbReference type="Proteomes" id="UP000277256"/>
    </source>
</evidence>
<keyword evidence="1" id="KW-0812">Transmembrane</keyword>
<feature type="transmembrane region" description="Helical" evidence="1">
    <location>
        <begin position="6"/>
        <end position="28"/>
    </location>
</feature>
<proteinExistence type="predicted"/>
<keyword evidence="1" id="KW-1133">Transmembrane helix</keyword>